<dbReference type="GO" id="GO:0030424">
    <property type="term" value="C:axon"/>
    <property type="evidence" value="ECO:0007669"/>
    <property type="project" value="TreeGrafter"/>
</dbReference>
<evidence type="ECO:0000256" key="10">
    <source>
        <dbReference type="ARBA" id="ARBA00023288"/>
    </source>
</evidence>
<dbReference type="GO" id="GO:0007411">
    <property type="term" value="P:axon guidance"/>
    <property type="evidence" value="ECO:0007669"/>
    <property type="project" value="TreeGrafter"/>
</dbReference>
<dbReference type="InterPro" id="IPR036179">
    <property type="entry name" value="Ig-like_dom_sf"/>
</dbReference>
<dbReference type="PANTHER" id="PTHR44170:SF18">
    <property type="entry name" value="CONTACTIN 3B-RELATED"/>
    <property type="match status" value="1"/>
</dbReference>
<dbReference type="GO" id="GO:0005886">
    <property type="term" value="C:plasma membrane"/>
    <property type="evidence" value="ECO:0007669"/>
    <property type="project" value="UniProtKB-SubCell"/>
</dbReference>
<evidence type="ECO:0000256" key="9">
    <source>
        <dbReference type="ARBA" id="ARBA00023180"/>
    </source>
</evidence>
<evidence type="ECO:0000256" key="3">
    <source>
        <dbReference type="ARBA" id="ARBA00022475"/>
    </source>
</evidence>
<dbReference type="GO" id="GO:0007420">
    <property type="term" value="P:brain development"/>
    <property type="evidence" value="ECO:0007669"/>
    <property type="project" value="TreeGrafter"/>
</dbReference>
<evidence type="ECO:0000256" key="5">
    <source>
        <dbReference type="ARBA" id="ARBA00022737"/>
    </source>
</evidence>
<keyword evidence="4" id="KW-0732">Signal</keyword>
<dbReference type="PROSITE" id="PS50835">
    <property type="entry name" value="IG_LIKE"/>
    <property type="match status" value="1"/>
</dbReference>
<organism evidence="12 13">
    <name type="scientific">Merluccius polli</name>
    <name type="common">Benguela hake</name>
    <name type="synonym">Merluccius cadenati</name>
    <dbReference type="NCBI Taxonomy" id="89951"/>
    <lineage>
        <taxon>Eukaryota</taxon>
        <taxon>Metazoa</taxon>
        <taxon>Chordata</taxon>
        <taxon>Craniata</taxon>
        <taxon>Vertebrata</taxon>
        <taxon>Euteleostomi</taxon>
        <taxon>Actinopterygii</taxon>
        <taxon>Neopterygii</taxon>
        <taxon>Teleostei</taxon>
        <taxon>Neoteleostei</taxon>
        <taxon>Acanthomorphata</taxon>
        <taxon>Zeiogadaria</taxon>
        <taxon>Gadariae</taxon>
        <taxon>Gadiformes</taxon>
        <taxon>Gadoidei</taxon>
        <taxon>Merlucciidae</taxon>
        <taxon>Merluccius</taxon>
    </lineage>
</organism>
<dbReference type="Gene3D" id="2.60.40.10">
    <property type="entry name" value="Immunoglobulins"/>
    <property type="match status" value="2"/>
</dbReference>
<evidence type="ECO:0000313" key="13">
    <source>
        <dbReference type="Proteomes" id="UP001174136"/>
    </source>
</evidence>
<comment type="similarity">
    <text evidence="2">Belongs to the immunoglobulin superfamily. Contactin family.</text>
</comment>
<evidence type="ECO:0000256" key="4">
    <source>
        <dbReference type="ARBA" id="ARBA00022729"/>
    </source>
</evidence>
<dbReference type="InterPro" id="IPR013783">
    <property type="entry name" value="Ig-like_fold"/>
</dbReference>
<evidence type="ECO:0000256" key="7">
    <source>
        <dbReference type="ARBA" id="ARBA00023136"/>
    </source>
</evidence>
<evidence type="ECO:0000313" key="12">
    <source>
        <dbReference type="EMBL" id="KAK0137111.1"/>
    </source>
</evidence>
<evidence type="ECO:0000259" key="11">
    <source>
        <dbReference type="PROSITE" id="PS50835"/>
    </source>
</evidence>
<comment type="caution">
    <text evidence="12">The sequence shown here is derived from an EMBL/GenBank/DDBJ whole genome shotgun (WGS) entry which is preliminary data.</text>
</comment>
<dbReference type="GO" id="GO:0098632">
    <property type="term" value="F:cell-cell adhesion mediator activity"/>
    <property type="evidence" value="ECO:0007669"/>
    <property type="project" value="TreeGrafter"/>
</dbReference>
<dbReference type="SUPFAM" id="SSF48726">
    <property type="entry name" value="Immunoglobulin"/>
    <property type="match status" value="2"/>
</dbReference>
<evidence type="ECO:0000256" key="2">
    <source>
        <dbReference type="ARBA" id="ARBA00009812"/>
    </source>
</evidence>
<keyword evidence="3" id="KW-1003">Cell membrane</keyword>
<gene>
    <name evidence="12" type="primary">Cntn3_2</name>
    <name evidence="12" type="ORF">N1851_026694</name>
</gene>
<dbReference type="AlphaFoldDB" id="A0AA47MBM5"/>
<sequence>MASNKWGSLLSHKASLQFAYLENFKTQTVRSAVNVREGQGVVFALVDLLHILESWTFAWIFNEYPYFVQQGHSSVYIPGDRSLYIAKVESSDVGNYTCVVNNTITREKVLRSAHSLETNHGVPFPGKVKMRNSNAVLEIVNFQQEDTGTYECVAENSRGKNTARGRLSFHAKPHWLQTITDTALSIEENLFWECKANGKA</sequence>
<dbReference type="InterPro" id="IPR007110">
    <property type="entry name" value="Ig-like_dom"/>
</dbReference>
<dbReference type="PANTHER" id="PTHR44170">
    <property type="entry name" value="PROTEIN SIDEKICK"/>
    <property type="match status" value="1"/>
</dbReference>
<dbReference type="EMBL" id="JAOPHQ010004980">
    <property type="protein sequence ID" value="KAK0137111.1"/>
    <property type="molecule type" value="Genomic_DNA"/>
</dbReference>
<accession>A0AA47MBM5</accession>
<dbReference type="InterPro" id="IPR013098">
    <property type="entry name" value="Ig_I-set"/>
</dbReference>
<evidence type="ECO:0000256" key="6">
    <source>
        <dbReference type="ARBA" id="ARBA00022889"/>
    </source>
</evidence>
<comment type="subcellular location">
    <subcellularLocation>
        <location evidence="1">Cell membrane</location>
    </subcellularLocation>
</comment>
<dbReference type="Pfam" id="PF07679">
    <property type="entry name" value="I-set"/>
    <property type="match status" value="2"/>
</dbReference>
<dbReference type="Proteomes" id="UP001174136">
    <property type="component" value="Unassembled WGS sequence"/>
</dbReference>
<name>A0AA47MBM5_MERPO</name>
<reference evidence="12" key="1">
    <citation type="journal article" date="2023" name="Front. Mar. Sci.">
        <title>A new Merluccius polli reference genome to investigate the effects of global change in West African waters.</title>
        <authorList>
            <person name="Mateo J.L."/>
            <person name="Blanco-Fernandez C."/>
            <person name="Garcia-Vazquez E."/>
            <person name="Machado-Schiaffino G."/>
        </authorList>
    </citation>
    <scope>NUCLEOTIDE SEQUENCE</scope>
    <source>
        <strain evidence="12">C29</strain>
        <tissue evidence="12">Fin</tissue>
    </source>
</reference>
<keyword evidence="7" id="KW-0472">Membrane</keyword>
<proteinExistence type="inferred from homology"/>
<keyword evidence="9" id="KW-0325">Glycoprotein</keyword>
<keyword evidence="8" id="KW-1015">Disulfide bond</keyword>
<evidence type="ECO:0000256" key="1">
    <source>
        <dbReference type="ARBA" id="ARBA00004236"/>
    </source>
</evidence>
<keyword evidence="13" id="KW-1185">Reference proteome</keyword>
<keyword evidence="5" id="KW-0677">Repeat</keyword>
<keyword evidence="10" id="KW-0449">Lipoprotein</keyword>
<protein>
    <submittedName>
        <fullName evidence="12">Contactin-3</fullName>
    </submittedName>
</protein>
<evidence type="ECO:0000256" key="8">
    <source>
        <dbReference type="ARBA" id="ARBA00023157"/>
    </source>
</evidence>
<keyword evidence="6" id="KW-0130">Cell adhesion</keyword>
<feature type="domain" description="Ig-like" evidence="11">
    <location>
        <begin position="65"/>
        <end position="168"/>
    </location>
</feature>